<keyword evidence="2" id="KW-0812">Transmembrane</keyword>
<dbReference type="EMBL" id="CAEZSV010000077">
    <property type="protein sequence ID" value="CAB4552499.1"/>
    <property type="molecule type" value="Genomic_DNA"/>
</dbReference>
<reference evidence="3" key="1">
    <citation type="submission" date="2020-05" db="EMBL/GenBank/DDBJ databases">
        <authorList>
            <person name="Chiriac C."/>
            <person name="Salcher M."/>
            <person name="Ghai R."/>
            <person name="Kavagutti S V."/>
        </authorList>
    </citation>
    <scope>NUCLEOTIDE SEQUENCE</scope>
</reference>
<evidence type="ECO:0000256" key="2">
    <source>
        <dbReference type="SAM" id="Phobius"/>
    </source>
</evidence>
<name>A0A6J6CQ22_9ZZZZ</name>
<sequence length="262" mass="25392">MAPPRPNAPRVWPAPPGRPPGAEPPGPPLPLRAGPPLPPGRPPGAEPPPLEYPPPGRPAPPPPSRDGNGRPLGTDPGRWPKPGRAPGCPGRIGADGRGPPGRAPPSVGINGLFPPRPGRGAPGPDGPDGRGPPGADENGLFPGRACGGRGMFIEEGDGLDGRGIFVGGIPDAGGTLSGAGVTDDGAAPDGFGSLTALCARSCKCGGTNGPNSASKAEISSALGEPSPLAALPVAAVFLAAFFAGAFFAVAGASLSGVGVALG</sequence>
<gene>
    <name evidence="3" type="ORF">UFOPK1506_00542</name>
</gene>
<protein>
    <submittedName>
        <fullName evidence="3">Unannotated protein</fullName>
    </submittedName>
</protein>
<dbReference type="AlphaFoldDB" id="A0A6J6CQ22"/>
<feature type="compositionally biased region" description="Pro residues" evidence="1">
    <location>
        <begin position="1"/>
        <end position="64"/>
    </location>
</feature>
<keyword evidence="2" id="KW-1133">Transmembrane helix</keyword>
<evidence type="ECO:0000313" key="3">
    <source>
        <dbReference type="EMBL" id="CAB4552499.1"/>
    </source>
</evidence>
<proteinExistence type="predicted"/>
<feature type="transmembrane region" description="Helical" evidence="2">
    <location>
        <begin position="228"/>
        <end position="261"/>
    </location>
</feature>
<evidence type="ECO:0000256" key="1">
    <source>
        <dbReference type="SAM" id="MobiDB-lite"/>
    </source>
</evidence>
<keyword evidence="2" id="KW-0472">Membrane</keyword>
<accession>A0A6J6CQ22</accession>
<organism evidence="3">
    <name type="scientific">freshwater metagenome</name>
    <dbReference type="NCBI Taxonomy" id="449393"/>
    <lineage>
        <taxon>unclassified sequences</taxon>
        <taxon>metagenomes</taxon>
        <taxon>ecological metagenomes</taxon>
    </lineage>
</organism>
<feature type="region of interest" description="Disordered" evidence="1">
    <location>
        <begin position="1"/>
        <end position="149"/>
    </location>
</feature>